<proteinExistence type="predicted"/>
<dbReference type="InterPro" id="IPR036188">
    <property type="entry name" value="FAD/NAD-bd_sf"/>
</dbReference>
<sequence length="26" mass="2748">MSSSYEIIDHHYDVLVIGAGGSGLRA</sequence>
<gene>
    <name evidence="1" type="ORF">METZ01_LOCUS112052</name>
</gene>
<reference evidence="1" key="1">
    <citation type="submission" date="2018-05" db="EMBL/GenBank/DDBJ databases">
        <authorList>
            <person name="Lanie J.A."/>
            <person name="Ng W.-L."/>
            <person name="Kazmierczak K.M."/>
            <person name="Andrzejewski T.M."/>
            <person name="Davidsen T.M."/>
            <person name="Wayne K.J."/>
            <person name="Tettelin H."/>
            <person name="Glass J.I."/>
            <person name="Rusch D."/>
            <person name="Podicherti R."/>
            <person name="Tsui H.-C.T."/>
            <person name="Winkler M.E."/>
        </authorList>
    </citation>
    <scope>NUCLEOTIDE SEQUENCE</scope>
</reference>
<accession>A0A381X3P0</accession>
<evidence type="ECO:0008006" key="2">
    <source>
        <dbReference type="Google" id="ProtNLM"/>
    </source>
</evidence>
<dbReference type="AlphaFoldDB" id="A0A381X3P0"/>
<name>A0A381X3P0_9ZZZZ</name>
<evidence type="ECO:0000313" key="1">
    <source>
        <dbReference type="EMBL" id="SVA59198.1"/>
    </source>
</evidence>
<feature type="non-terminal residue" evidence="1">
    <location>
        <position position="26"/>
    </location>
</feature>
<dbReference type="EMBL" id="UINC01013751">
    <property type="protein sequence ID" value="SVA59198.1"/>
    <property type="molecule type" value="Genomic_DNA"/>
</dbReference>
<dbReference type="Gene3D" id="3.50.50.60">
    <property type="entry name" value="FAD/NAD(P)-binding domain"/>
    <property type="match status" value="1"/>
</dbReference>
<protein>
    <recommendedName>
        <fullName evidence="2">FAD-dependent oxidoreductase 2 FAD binding domain-containing protein</fullName>
    </recommendedName>
</protein>
<dbReference type="SUPFAM" id="SSF51905">
    <property type="entry name" value="FAD/NAD(P)-binding domain"/>
    <property type="match status" value="1"/>
</dbReference>
<organism evidence="1">
    <name type="scientific">marine metagenome</name>
    <dbReference type="NCBI Taxonomy" id="408172"/>
    <lineage>
        <taxon>unclassified sequences</taxon>
        <taxon>metagenomes</taxon>
        <taxon>ecological metagenomes</taxon>
    </lineage>
</organism>